<organism evidence="1 2">
    <name type="scientific">Nannocystis exedens</name>
    <dbReference type="NCBI Taxonomy" id="54"/>
    <lineage>
        <taxon>Bacteria</taxon>
        <taxon>Pseudomonadati</taxon>
        <taxon>Myxococcota</taxon>
        <taxon>Polyangia</taxon>
        <taxon>Nannocystales</taxon>
        <taxon>Nannocystaceae</taxon>
        <taxon>Nannocystis</taxon>
    </lineage>
</organism>
<keyword evidence="2" id="KW-1185">Reference proteome</keyword>
<gene>
    <name evidence="1" type="ORF">SAMN02745121_08341</name>
</gene>
<evidence type="ECO:0000313" key="2">
    <source>
        <dbReference type="Proteomes" id="UP000199400"/>
    </source>
</evidence>
<dbReference type="STRING" id="54.SAMN02745121_08341"/>
<proteinExistence type="predicted"/>
<dbReference type="Proteomes" id="UP000199400">
    <property type="component" value="Unassembled WGS sequence"/>
</dbReference>
<protein>
    <submittedName>
        <fullName evidence="1">Uncharacterized protein</fullName>
    </submittedName>
</protein>
<dbReference type="AlphaFoldDB" id="A0A1I2I4R2"/>
<dbReference type="EMBL" id="FOMX01000052">
    <property type="protein sequence ID" value="SFF35501.1"/>
    <property type="molecule type" value="Genomic_DNA"/>
</dbReference>
<reference evidence="2" key="1">
    <citation type="submission" date="2016-10" db="EMBL/GenBank/DDBJ databases">
        <authorList>
            <person name="Varghese N."/>
            <person name="Submissions S."/>
        </authorList>
    </citation>
    <scope>NUCLEOTIDE SEQUENCE [LARGE SCALE GENOMIC DNA]</scope>
    <source>
        <strain evidence="2">ATCC 25963</strain>
    </source>
</reference>
<name>A0A1I2I4R2_9BACT</name>
<evidence type="ECO:0000313" key="1">
    <source>
        <dbReference type="EMBL" id="SFF35501.1"/>
    </source>
</evidence>
<sequence>MRRDRTMASIGMGLWLRTGAAAERGAGALPPGLRGVASPALLT</sequence>
<accession>A0A1I2I4R2</accession>